<organism evidence="2 3">
    <name type="scientific">Labrys miyagiensis</name>
    <dbReference type="NCBI Taxonomy" id="346912"/>
    <lineage>
        <taxon>Bacteria</taxon>
        <taxon>Pseudomonadati</taxon>
        <taxon>Pseudomonadota</taxon>
        <taxon>Alphaproteobacteria</taxon>
        <taxon>Hyphomicrobiales</taxon>
        <taxon>Xanthobacteraceae</taxon>
        <taxon>Labrys</taxon>
    </lineage>
</organism>
<accession>A0ABQ6CC12</accession>
<dbReference type="EMBL" id="BSPC01000006">
    <property type="protein sequence ID" value="GLS17833.1"/>
    <property type="molecule type" value="Genomic_DNA"/>
</dbReference>
<dbReference type="InterPro" id="IPR002686">
    <property type="entry name" value="Transposase_17"/>
</dbReference>
<protein>
    <submittedName>
        <fullName evidence="2">IS200/IS605 family transposase</fullName>
    </submittedName>
</protein>
<evidence type="ECO:0000313" key="2">
    <source>
        <dbReference type="EMBL" id="GLS17833.1"/>
    </source>
</evidence>
<dbReference type="Proteomes" id="UP001156882">
    <property type="component" value="Unassembled WGS sequence"/>
</dbReference>
<proteinExistence type="predicted"/>
<dbReference type="RefSeq" id="WP_284310668.1">
    <property type="nucleotide sequence ID" value="NZ_BSPC01000006.1"/>
</dbReference>
<dbReference type="NCBIfam" id="NF033573">
    <property type="entry name" value="transpos_IS200"/>
    <property type="match status" value="1"/>
</dbReference>
<dbReference type="InterPro" id="IPR036515">
    <property type="entry name" value="Transposase_17_sf"/>
</dbReference>
<comment type="caution">
    <text evidence="2">The sequence shown here is derived from an EMBL/GenBank/DDBJ whole genome shotgun (WGS) entry which is preliminary data.</text>
</comment>
<feature type="domain" description="Transposase IS200-like" evidence="1">
    <location>
        <begin position="11"/>
        <end position="130"/>
    </location>
</feature>
<dbReference type="PANTHER" id="PTHR33360">
    <property type="entry name" value="TRANSPOSASE FOR INSERTION SEQUENCE ELEMENT IS200"/>
    <property type="match status" value="1"/>
</dbReference>
<sequence length="142" mass="16395">MRDPKSGSHTVWDCKYHVVWVTKYRYPILGGDVGQRCRELLREISRGHEMTISAGAINRDHVHMLIGIPAQLSVSRAVQFLKGKSSHKLLSEFAGLRRRYWGQHLWGRGYWVASSGNVTDEVWKRYIEDQQPATPDDDFEVL</sequence>
<gene>
    <name evidence="2" type="ORF">GCM10007874_08480</name>
</gene>
<dbReference type="SMART" id="SM01321">
    <property type="entry name" value="Y1_Tnp"/>
    <property type="match status" value="1"/>
</dbReference>
<dbReference type="Pfam" id="PF01797">
    <property type="entry name" value="Y1_Tnp"/>
    <property type="match status" value="1"/>
</dbReference>
<reference evidence="3" key="1">
    <citation type="journal article" date="2019" name="Int. J. Syst. Evol. Microbiol.">
        <title>The Global Catalogue of Microorganisms (GCM) 10K type strain sequencing project: providing services to taxonomists for standard genome sequencing and annotation.</title>
        <authorList>
            <consortium name="The Broad Institute Genomics Platform"/>
            <consortium name="The Broad Institute Genome Sequencing Center for Infectious Disease"/>
            <person name="Wu L."/>
            <person name="Ma J."/>
        </authorList>
    </citation>
    <scope>NUCLEOTIDE SEQUENCE [LARGE SCALE GENOMIC DNA]</scope>
    <source>
        <strain evidence="3">NBRC 101365</strain>
    </source>
</reference>
<keyword evidence="3" id="KW-1185">Reference proteome</keyword>
<dbReference type="Gene3D" id="3.30.70.1290">
    <property type="entry name" value="Transposase IS200-like"/>
    <property type="match status" value="1"/>
</dbReference>
<name>A0ABQ6CC12_9HYPH</name>
<dbReference type="SUPFAM" id="SSF143422">
    <property type="entry name" value="Transposase IS200-like"/>
    <property type="match status" value="1"/>
</dbReference>
<dbReference type="PANTHER" id="PTHR33360:SF2">
    <property type="entry name" value="TRANSPOSASE FOR INSERTION SEQUENCE ELEMENT IS200"/>
    <property type="match status" value="1"/>
</dbReference>
<evidence type="ECO:0000313" key="3">
    <source>
        <dbReference type="Proteomes" id="UP001156882"/>
    </source>
</evidence>
<evidence type="ECO:0000259" key="1">
    <source>
        <dbReference type="SMART" id="SM01321"/>
    </source>
</evidence>